<evidence type="ECO:0000313" key="1">
    <source>
        <dbReference type="EMBL" id="KIM76344.1"/>
    </source>
</evidence>
<reference evidence="2" key="2">
    <citation type="submission" date="2015-01" db="EMBL/GenBank/DDBJ databases">
        <title>Evolutionary Origins and Diversification of the Mycorrhizal Mutualists.</title>
        <authorList>
            <consortium name="DOE Joint Genome Institute"/>
            <consortium name="Mycorrhizal Genomics Consortium"/>
            <person name="Kohler A."/>
            <person name="Kuo A."/>
            <person name="Nagy L.G."/>
            <person name="Floudas D."/>
            <person name="Copeland A."/>
            <person name="Barry K.W."/>
            <person name="Cichocki N."/>
            <person name="Veneault-Fourrey C."/>
            <person name="LaButti K."/>
            <person name="Lindquist E.A."/>
            <person name="Lipzen A."/>
            <person name="Lundell T."/>
            <person name="Morin E."/>
            <person name="Murat C."/>
            <person name="Riley R."/>
            <person name="Ohm R."/>
            <person name="Sun H."/>
            <person name="Tunlid A."/>
            <person name="Henrissat B."/>
            <person name="Grigoriev I.V."/>
            <person name="Hibbett D.S."/>
            <person name="Martin F."/>
        </authorList>
    </citation>
    <scope>NUCLEOTIDE SEQUENCE [LARGE SCALE GENOMIC DNA]</scope>
    <source>
        <strain evidence="2">F 1598</strain>
    </source>
</reference>
<reference evidence="1 2" key="1">
    <citation type="submission" date="2014-04" db="EMBL/GenBank/DDBJ databases">
        <authorList>
            <consortium name="DOE Joint Genome Institute"/>
            <person name="Kuo A."/>
            <person name="Tarkka M."/>
            <person name="Buscot F."/>
            <person name="Kohler A."/>
            <person name="Nagy L.G."/>
            <person name="Floudas D."/>
            <person name="Copeland A."/>
            <person name="Barry K.W."/>
            <person name="Cichocki N."/>
            <person name="Veneault-Fourrey C."/>
            <person name="LaButti K."/>
            <person name="Lindquist E.A."/>
            <person name="Lipzen A."/>
            <person name="Lundell T."/>
            <person name="Morin E."/>
            <person name="Murat C."/>
            <person name="Sun H."/>
            <person name="Tunlid A."/>
            <person name="Henrissat B."/>
            <person name="Grigoriev I.V."/>
            <person name="Hibbett D.S."/>
            <person name="Martin F."/>
            <person name="Nordberg H.P."/>
            <person name="Cantor M.N."/>
            <person name="Hua S.X."/>
        </authorList>
    </citation>
    <scope>NUCLEOTIDE SEQUENCE [LARGE SCALE GENOMIC DNA]</scope>
    <source>
        <strain evidence="1 2">F 1598</strain>
    </source>
</reference>
<dbReference type="HOGENOM" id="CLU_2923488_0_0_1"/>
<evidence type="ECO:0000313" key="2">
    <source>
        <dbReference type="Proteomes" id="UP000054166"/>
    </source>
</evidence>
<dbReference type="Proteomes" id="UP000054166">
    <property type="component" value="Unassembled WGS sequence"/>
</dbReference>
<dbReference type="AlphaFoldDB" id="A0A0C3F8T0"/>
<sequence>MHHFPALVLACAFCRFRTQRAGTRRQYCRRRQPQFIRPHQSRRHMPVDVHLSSYMSPSACS</sequence>
<protein>
    <submittedName>
        <fullName evidence="1">Uncharacterized protein</fullName>
    </submittedName>
</protein>
<organism evidence="1 2">
    <name type="scientific">Piloderma croceum (strain F 1598)</name>
    <dbReference type="NCBI Taxonomy" id="765440"/>
    <lineage>
        <taxon>Eukaryota</taxon>
        <taxon>Fungi</taxon>
        <taxon>Dikarya</taxon>
        <taxon>Basidiomycota</taxon>
        <taxon>Agaricomycotina</taxon>
        <taxon>Agaricomycetes</taxon>
        <taxon>Agaricomycetidae</taxon>
        <taxon>Atheliales</taxon>
        <taxon>Atheliaceae</taxon>
        <taxon>Piloderma</taxon>
    </lineage>
</organism>
<keyword evidence="2" id="KW-1185">Reference proteome</keyword>
<dbReference type="EMBL" id="KN833035">
    <property type="protein sequence ID" value="KIM76344.1"/>
    <property type="molecule type" value="Genomic_DNA"/>
</dbReference>
<name>A0A0C3F8T0_PILCF</name>
<proteinExistence type="predicted"/>
<gene>
    <name evidence="1" type="ORF">PILCRDRAFT_646378</name>
</gene>
<dbReference type="InParanoid" id="A0A0C3F8T0"/>
<accession>A0A0C3F8T0</accession>